<comment type="caution">
    <text evidence="4">The sequence shown here is derived from an EMBL/GenBank/DDBJ whole genome shotgun (WGS) entry which is preliminary data.</text>
</comment>
<dbReference type="PANTHER" id="PTHR35526:SF3">
    <property type="entry name" value="ANTI-SIGMA-F FACTOR RSBW"/>
    <property type="match status" value="1"/>
</dbReference>
<keyword evidence="1" id="KW-0808">Transferase</keyword>
<name>A0A918L7V6_9ACTN</name>
<reference evidence="4" key="1">
    <citation type="journal article" date="2014" name="Int. J. Syst. Evol. Microbiol.">
        <title>Complete genome sequence of Corynebacterium casei LMG S-19264T (=DSM 44701T), isolated from a smear-ripened cheese.</title>
        <authorList>
            <consortium name="US DOE Joint Genome Institute (JGI-PGF)"/>
            <person name="Walter F."/>
            <person name="Albersmeier A."/>
            <person name="Kalinowski J."/>
            <person name="Ruckert C."/>
        </authorList>
    </citation>
    <scope>NUCLEOTIDE SEQUENCE</scope>
    <source>
        <strain evidence="4">JCM 4386</strain>
    </source>
</reference>
<proteinExistence type="predicted"/>
<gene>
    <name evidence="4" type="ORF">GCM10010269_64710</name>
</gene>
<dbReference type="CDD" id="cd16936">
    <property type="entry name" value="HATPase_RsbW-like"/>
    <property type="match status" value="1"/>
</dbReference>
<dbReference type="AlphaFoldDB" id="A0A918L7V6"/>
<sequence>MTLAAELSLPGRLQSAAAARRHTLAWLREHSCPVDRDAAEQLVDELVSNALQHAGGQAVGMSLVLQPGRLRVEVRDPSRALPCMMPLSPTAESGRGMYLVDQLSYRWGADVLPTGKYVWFELALRPARTPTRPPQRRQSRKTAHPAFRGPRSAPTGPHPAQTLRREGTPPELNTTSRYVHREI</sequence>
<dbReference type="InterPro" id="IPR003594">
    <property type="entry name" value="HATPase_dom"/>
</dbReference>
<evidence type="ECO:0000259" key="3">
    <source>
        <dbReference type="Pfam" id="PF13581"/>
    </source>
</evidence>
<keyword evidence="5" id="KW-1185">Reference proteome</keyword>
<feature type="region of interest" description="Disordered" evidence="2">
    <location>
        <begin position="129"/>
        <end position="183"/>
    </location>
</feature>
<keyword evidence="1" id="KW-0418">Kinase</keyword>
<dbReference type="Pfam" id="PF13581">
    <property type="entry name" value="HATPase_c_2"/>
    <property type="match status" value="1"/>
</dbReference>
<dbReference type="RefSeq" id="WP_352306340.1">
    <property type="nucleotide sequence ID" value="NZ_BMTL01000033.1"/>
</dbReference>
<dbReference type="SUPFAM" id="SSF55874">
    <property type="entry name" value="ATPase domain of HSP90 chaperone/DNA topoisomerase II/histidine kinase"/>
    <property type="match status" value="1"/>
</dbReference>
<keyword evidence="1" id="KW-0723">Serine/threonine-protein kinase</keyword>
<dbReference type="GO" id="GO:0004674">
    <property type="term" value="F:protein serine/threonine kinase activity"/>
    <property type="evidence" value="ECO:0007669"/>
    <property type="project" value="UniProtKB-KW"/>
</dbReference>
<protein>
    <recommendedName>
        <fullName evidence="3">Histidine kinase/HSP90-like ATPase domain-containing protein</fullName>
    </recommendedName>
</protein>
<dbReference type="InterPro" id="IPR050267">
    <property type="entry name" value="Anti-sigma-factor_SerPK"/>
</dbReference>
<reference evidence="4" key="2">
    <citation type="submission" date="2020-09" db="EMBL/GenBank/DDBJ databases">
        <authorList>
            <person name="Sun Q."/>
            <person name="Ohkuma M."/>
        </authorList>
    </citation>
    <scope>NUCLEOTIDE SEQUENCE</scope>
    <source>
        <strain evidence="4">JCM 4386</strain>
    </source>
</reference>
<dbReference type="PANTHER" id="PTHR35526">
    <property type="entry name" value="ANTI-SIGMA-F FACTOR RSBW-RELATED"/>
    <property type="match status" value="1"/>
</dbReference>
<accession>A0A918L7V6</accession>
<evidence type="ECO:0000256" key="2">
    <source>
        <dbReference type="SAM" id="MobiDB-lite"/>
    </source>
</evidence>
<feature type="compositionally biased region" description="Basic residues" evidence="2">
    <location>
        <begin position="134"/>
        <end position="143"/>
    </location>
</feature>
<dbReference type="Proteomes" id="UP000606194">
    <property type="component" value="Unassembled WGS sequence"/>
</dbReference>
<evidence type="ECO:0000313" key="5">
    <source>
        <dbReference type="Proteomes" id="UP000606194"/>
    </source>
</evidence>
<evidence type="ECO:0000313" key="4">
    <source>
        <dbReference type="EMBL" id="GGS16640.1"/>
    </source>
</evidence>
<dbReference type="InterPro" id="IPR036890">
    <property type="entry name" value="HATPase_C_sf"/>
</dbReference>
<dbReference type="EMBL" id="BMTL01000033">
    <property type="protein sequence ID" value="GGS16640.1"/>
    <property type="molecule type" value="Genomic_DNA"/>
</dbReference>
<evidence type="ECO:0000256" key="1">
    <source>
        <dbReference type="ARBA" id="ARBA00022527"/>
    </source>
</evidence>
<organism evidence="4 5">
    <name type="scientific">Streptomyces humidus</name>
    <dbReference type="NCBI Taxonomy" id="52259"/>
    <lineage>
        <taxon>Bacteria</taxon>
        <taxon>Bacillati</taxon>
        <taxon>Actinomycetota</taxon>
        <taxon>Actinomycetes</taxon>
        <taxon>Kitasatosporales</taxon>
        <taxon>Streptomycetaceae</taxon>
        <taxon>Streptomyces</taxon>
    </lineage>
</organism>
<dbReference type="Gene3D" id="3.30.565.10">
    <property type="entry name" value="Histidine kinase-like ATPase, C-terminal domain"/>
    <property type="match status" value="1"/>
</dbReference>
<feature type="domain" description="Histidine kinase/HSP90-like ATPase" evidence="3">
    <location>
        <begin position="10"/>
        <end position="106"/>
    </location>
</feature>